<keyword evidence="3" id="KW-1185">Reference proteome</keyword>
<accession>A0A081C4F3</accession>
<dbReference type="PANTHER" id="PTHR36536">
    <property type="entry name" value="UPF0111 PROTEIN HI_1603"/>
    <property type="match status" value="1"/>
</dbReference>
<dbReference type="EMBL" id="DF820470">
    <property type="protein sequence ID" value="GAK59458.1"/>
    <property type="molecule type" value="Genomic_DNA"/>
</dbReference>
<dbReference type="AlphaFoldDB" id="A0A081C4F3"/>
<dbReference type="Proteomes" id="UP000030661">
    <property type="component" value="Unassembled WGS sequence"/>
</dbReference>
<gene>
    <name evidence="2" type="ORF">U27_06443</name>
</gene>
<evidence type="ECO:0000313" key="3">
    <source>
        <dbReference type="Proteomes" id="UP000030661"/>
    </source>
</evidence>
<evidence type="ECO:0000313" key="2">
    <source>
        <dbReference type="EMBL" id="GAK59458.1"/>
    </source>
</evidence>
<reference evidence="2" key="1">
    <citation type="journal article" date="2015" name="PeerJ">
        <title>First genomic representation of candidate bacterial phylum KSB3 points to enhanced environmental sensing as a trigger of wastewater bulking.</title>
        <authorList>
            <person name="Sekiguchi Y."/>
            <person name="Ohashi A."/>
            <person name="Parks D.H."/>
            <person name="Yamauchi T."/>
            <person name="Tyson G.W."/>
            <person name="Hugenholtz P."/>
        </authorList>
    </citation>
    <scope>NUCLEOTIDE SEQUENCE [LARGE SCALE GENOMIC DNA]</scope>
</reference>
<proteinExistence type="inferred from homology"/>
<comment type="similarity">
    <text evidence="1">Belongs to the UPF0111 family.</text>
</comment>
<dbReference type="Gene3D" id="1.20.58.220">
    <property type="entry name" value="Phosphate transport system protein phou homolog 2, domain 2"/>
    <property type="match status" value="1"/>
</dbReference>
<dbReference type="PANTHER" id="PTHR36536:SF3">
    <property type="entry name" value="UPF0111 PROTEIN HI_1603"/>
    <property type="match status" value="1"/>
</dbReference>
<dbReference type="Pfam" id="PF01865">
    <property type="entry name" value="PhoU_div"/>
    <property type="match status" value="1"/>
</dbReference>
<evidence type="ECO:0008006" key="4">
    <source>
        <dbReference type="Google" id="ProtNLM"/>
    </source>
</evidence>
<dbReference type="InterPro" id="IPR002727">
    <property type="entry name" value="DUF47"/>
</dbReference>
<dbReference type="HOGENOM" id="CLU_104916_0_0_0"/>
<organism evidence="2">
    <name type="scientific">Vecturithrix granuli</name>
    <dbReference type="NCBI Taxonomy" id="1499967"/>
    <lineage>
        <taxon>Bacteria</taxon>
        <taxon>Candidatus Moduliflexota</taxon>
        <taxon>Candidatus Vecturitrichia</taxon>
        <taxon>Candidatus Vecturitrichales</taxon>
        <taxon>Candidatus Vecturitrichaceae</taxon>
        <taxon>Candidatus Vecturithrix</taxon>
    </lineage>
</organism>
<evidence type="ECO:0000256" key="1">
    <source>
        <dbReference type="ARBA" id="ARBA00008591"/>
    </source>
</evidence>
<protein>
    <recommendedName>
        <fullName evidence="4">Phosphate transport regulator</fullName>
    </recommendedName>
</protein>
<dbReference type="InterPro" id="IPR038078">
    <property type="entry name" value="PhoU-like_sf"/>
</dbReference>
<dbReference type="STRING" id="1499967.U27_06443"/>
<dbReference type="InterPro" id="IPR018445">
    <property type="entry name" value="Put_Phosphate_transp_reg"/>
</dbReference>
<dbReference type="eggNOG" id="COG1392">
    <property type="taxonomic scope" value="Bacteria"/>
</dbReference>
<name>A0A081C4F3_VECG1</name>
<sequence>MKSVVTSLLPKETPLELMIAHGEILDEVSEVLEELTRSYFEHKDIAENVRFIAAKECDADAMKFKFRKMLDKNIKVPFPKQTFLYALHLQDDIIDMMEDIAKRMAMNYLDFPLEDEVQKDFMQLVREVQSIIKYLEQAIRELKQVFASSFAKRERKKEEKEIIRVENVESCIDTLTLKLGKWAYSKKNEYNALDLIFFNDLTLIFAKIGDKAENLAEMIRSFTR</sequence>